<proteinExistence type="predicted"/>
<name>A0AAV9SA10_9TELE</name>
<accession>A0AAV9SA10</accession>
<evidence type="ECO:0000313" key="3">
    <source>
        <dbReference type="Proteomes" id="UP001311232"/>
    </source>
</evidence>
<dbReference type="Proteomes" id="UP001311232">
    <property type="component" value="Unassembled WGS sequence"/>
</dbReference>
<organism evidence="2 3">
    <name type="scientific">Crenichthys baileyi</name>
    <name type="common">White River springfish</name>
    <dbReference type="NCBI Taxonomy" id="28760"/>
    <lineage>
        <taxon>Eukaryota</taxon>
        <taxon>Metazoa</taxon>
        <taxon>Chordata</taxon>
        <taxon>Craniata</taxon>
        <taxon>Vertebrata</taxon>
        <taxon>Euteleostomi</taxon>
        <taxon>Actinopterygii</taxon>
        <taxon>Neopterygii</taxon>
        <taxon>Teleostei</taxon>
        <taxon>Neoteleostei</taxon>
        <taxon>Acanthomorphata</taxon>
        <taxon>Ovalentaria</taxon>
        <taxon>Atherinomorphae</taxon>
        <taxon>Cyprinodontiformes</taxon>
        <taxon>Goodeidae</taxon>
        <taxon>Crenichthys</taxon>
    </lineage>
</organism>
<reference evidence="2 3" key="1">
    <citation type="submission" date="2021-06" db="EMBL/GenBank/DDBJ databases">
        <authorList>
            <person name="Palmer J.M."/>
        </authorList>
    </citation>
    <scope>NUCLEOTIDE SEQUENCE [LARGE SCALE GENOMIC DNA]</scope>
    <source>
        <strain evidence="2 3">MEX-2019</strain>
        <tissue evidence="2">Muscle</tissue>
    </source>
</reference>
<dbReference type="AlphaFoldDB" id="A0AAV9SA10"/>
<protein>
    <submittedName>
        <fullName evidence="2">Uncharacterized protein</fullName>
    </submittedName>
</protein>
<evidence type="ECO:0000313" key="2">
    <source>
        <dbReference type="EMBL" id="KAK5618058.1"/>
    </source>
</evidence>
<comment type="caution">
    <text evidence="2">The sequence shown here is derived from an EMBL/GenBank/DDBJ whole genome shotgun (WGS) entry which is preliminary data.</text>
</comment>
<feature type="region of interest" description="Disordered" evidence="1">
    <location>
        <begin position="1"/>
        <end position="24"/>
    </location>
</feature>
<gene>
    <name evidence="2" type="ORF">CRENBAI_022946</name>
</gene>
<keyword evidence="3" id="KW-1185">Reference proteome</keyword>
<sequence length="121" mass="12674">MPGSCAAAPGARSPPSHSPEHGVGYLVDPASSICLSQRLSHASLSTHGRANTCKRALTFGDACIYQTQNPCGVLLVGAPAALVTLDNLEPIAGPPWRRRLIRMSALSTFDGTLRAYHGDHG</sequence>
<dbReference type="EMBL" id="JAHHUM010000644">
    <property type="protein sequence ID" value="KAK5618058.1"/>
    <property type="molecule type" value="Genomic_DNA"/>
</dbReference>
<evidence type="ECO:0000256" key="1">
    <source>
        <dbReference type="SAM" id="MobiDB-lite"/>
    </source>
</evidence>